<feature type="domain" description="Ysc84 actin-binding" evidence="1">
    <location>
        <begin position="107"/>
        <end position="229"/>
    </location>
</feature>
<dbReference type="AlphaFoldDB" id="A0A1B9F7B4"/>
<dbReference type="EMBL" id="MAGO01000004">
    <property type="protein sequence ID" value="OCC15695.1"/>
    <property type="molecule type" value="Genomic_DNA"/>
</dbReference>
<comment type="caution">
    <text evidence="2">The sequence shown here is derived from an EMBL/GenBank/DDBJ whole genome shotgun (WGS) entry which is preliminary data.</text>
</comment>
<gene>
    <name evidence="2" type="ORF">DBT_1046</name>
</gene>
<dbReference type="Proteomes" id="UP000093080">
    <property type="component" value="Unassembled WGS sequence"/>
</dbReference>
<dbReference type="InterPro" id="IPR051702">
    <property type="entry name" value="SH3_domain_YSC84-like"/>
</dbReference>
<dbReference type="GO" id="GO:0035091">
    <property type="term" value="F:phosphatidylinositol binding"/>
    <property type="evidence" value="ECO:0007669"/>
    <property type="project" value="TreeGrafter"/>
</dbReference>
<dbReference type="CDD" id="cd11524">
    <property type="entry name" value="SYLF"/>
    <property type="match status" value="1"/>
</dbReference>
<evidence type="ECO:0000313" key="3">
    <source>
        <dbReference type="Proteomes" id="UP000093080"/>
    </source>
</evidence>
<evidence type="ECO:0000313" key="2">
    <source>
        <dbReference type="EMBL" id="OCC15695.1"/>
    </source>
</evidence>
<proteinExistence type="predicted"/>
<accession>A0A1B9F7B4</accession>
<sequence length="232" mass="25638">MMMGFSKTIKMGLIVFFSMFFLSTEMVLAGGEQQRLQNALAVLKEAQAIPERTIPKELFKRCRAIAIFPSVYKGSFIIGGSFGRGVIFARDPKSNKWFGPVFLTIGGGSFGWQIGVKSTDLILVVMNDRGLRPFFRGNFTLGGEVGVSAGPVGRELEASTDITLRSEIYSYSRSKGFFAGISLEGTYIAHDYNADEAFWKKPYTPREILEGRVSVIPESAKAIITYLEKLGK</sequence>
<dbReference type="STRING" id="1156395.DBT_1046"/>
<protein>
    <recommendedName>
        <fullName evidence="1">Ysc84 actin-binding domain-containing protein</fullName>
    </recommendedName>
</protein>
<name>A0A1B9F7B4_9BACT</name>
<organism evidence="2 3">
    <name type="scientific">Dissulfuribacter thermophilus</name>
    <dbReference type="NCBI Taxonomy" id="1156395"/>
    <lineage>
        <taxon>Bacteria</taxon>
        <taxon>Pseudomonadati</taxon>
        <taxon>Thermodesulfobacteriota</taxon>
        <taxon>Dissulfuribacteria</taxon>
        <taxon>Dissulfuribacterales</taxon>
        <taxon>Dissulfuribacteraceae</taxon>
        <taxon>Dissulfuribacter</taxon>
    </lineage>
</organism>
<evidence type="ECO:0000259" key="1">
    <source>
        <dbReference type="Pfam" id="PF04366"/>
    </source>
</evidence>
<dbReference type="RefSeq" id="WP_067617112.1">
    <property type="nucleotide sequence ID" value="NZ_MAGO01000004.1"/>
</dbReference>
<dbReference type="InterPro" id="IPR007461">
    <property type="entry name" value="Ysc84_actin-binding"/>
</dbReference>
<dbReference type="Pfam" id="PF04366">
    <property type="entry name" value="Ysc84"/>
    <property type="match status" value="1"/>
</dbReference>
<reference evidence="2 3" key="1">
    <citation type="submission" date="2016-06" db="EMBL/GenBank/DDBJ databases">
        <title>Respiratory ammonification of nitrate coupled to the oxidation of elemental sulfur in deep-sea autotrophic thermophilic bacteria.</title>
        <authorList>
            <person name="Slobodkina G.B."/>
            <person name="Mardanov A.V."/>
            <person name="Ravin N.V."/>
            <person name="Frolova A.A."/>
            <person name="Viryasiv M.B."/>
            <person name="Chernyh N.A."/>
            <person name="Bonch-Osmolovskaya E.A."/>
            <person name="Slobodkin A.I."/>
        </authorList>
    </citation>
    <scope>NUCLEOTIDE SEQUENCE [LARGE SCALE GENOMIC DNA]</scope>
    <source>
        <strain evidence="2 3">S69</strain>
    </source>
</reference>
<keyword evidence="3" id="KW-1185">Reference proteome</keyword>
<dbReference type="PANTHER" id="PTHR15629">
    <property type="entry name" value="SH3YL1 PROTEIN"/>
    <property type="match status" value="1"/>
</dbReference>
<dbReference type="PANTHER" id="PTHR15629:SF2">
    <property type="entry name" value="SH3 DOMAIN-CONTAINING YSC84-LIKE PROTEIN 1"/>
    <property type="match status" value="1"/>
</dbReference>
<dbReference type="OrthoDB" id="9782434at2"/>